<dbReference type="PANTHER" id="PTHR46389">
    <property type="entry name" value="POLYCOMB GROUP PROTEIN PC"/>
    <property type="match status" value="1"/>
</dbReference>
<feature type="domain" description="Chromo" evidence="4">
    <location>
        <begin position="11"/>
        <end position="69"/>
    </location>
</feature>
<evidence type="ECO:0000313" key="6">
    <source>
        <dbReference type="Proteomes" id="UP001054837"/>
    </source>
</evidence>
<dbReference type="EMBL" id="BPLQ01000688">
    <property type="protein sequence ID" value="GIX74043.1"/>
    <property type="molecule type" value="Genomic_DNA"/>
</dbReference>
<dbReference type="AlphaFoldDB" id="A0AAV4MQG6"/>
<reference evidence="5 6" key="1">
    <citation type="submission" date="2021-06" db="EMBL/GenBank/DDBJ databases">
        <title>Caerostris darwini draft genome.</title>
        <authorList>
            <person name="Kono N."/>
            <person name="Arakawa K."/>
        </authorList>
    </citation>
    <scope>NUCLEOTIDE SEQUENCE [LARGE SCALE GENOMIC DNA]</scope>
</reference>
<name>A0AAV4MQG6_9ARAC</name>
<keyword evidence="6" id="KW-1185">Reference proteome</keyword>
<evidence type="ECO:0000256" key="2">
    <source>
        <dbReference type="ARBA" id="ARBA00023242"/>
    </source>
</evidence>
<dbReference type="InterPro" id="IPR023780">
    <property type="entry name" value="Chromo_domain"/>
</dbReference>
<dbReference type="InterPro" id="IPR000953">
    <property type="entry name" value="Chromo/chromo_shadow_dom"/>
</dbReference>
<feature type="region of interest" description="Disordered" evidence="3">
    <location>
        <begin position="60"/>
        <end position="88"/>
    </location>
</feature>
<accession>A0AAV4MQG6</accession>
<proteinExistence type="predicted"/>
<dbReference type="CDD" id="cd18627">
    <property type="entry name" value="CD_polycomb_like"/>
    <property type="match status" value="1"/>
</dbReference>
<feature type="region of interest" description="Disordered" evidence="3">
    <location>
        <begin position="108"/>
        <end position="128"/>
    </location>
</feature>
<dbReference type="PROSITE" id="PS00598">
    <property type="entry name" value="CHROMO_1"/>
    <property type="match status" value="1"/>
</dbReference>
<dbReference type="SMART" id="SM00298">
    <property type="entry name" value="CHROMO"/>
    <property type="match status" value="1"/>
</dbReference>
<evidence type="ECO:0000259" key="4">
    <source>
        <dbReference type="PROSITE" id="PS50013"/>
    </source>
</evidence>
<feature type="region of interest" description="Disordered" evidence="3">
    <location>
        <begin position="341"/>
        <end position="365"/>
    </location>
</feature>
<dbReference type="GO" id="GO:0000122">
    <property type="term" value="P:negative regulation of transcription by RNA polymerase II"/>
    <property type="evidence" value="ECO:0007669"/>
    <property type="project" value="TreeGrafter"/>
</dbReference>
<gene>
    <name evidence="5" type="primary">CBX6</name>
    <name evidence="5" type="ORF">CDAR_275291</name>
</gene>
<dbReference type="GO" id="GO:0000785">
    <property type="term" value="C:chromatin"/>
    <property type="evidence" value="ECO:0007669"/>
    <property type="project" value="TreeGrafter"/>
</dbReference>
<dbReference type="GO" id="GO:0003682">
    <property type="term" value="F:chromatin binding"/>
    <property type="evidence" value="ECO:0007669"/>
    <property type="project" value="TreeGrafter"/>
</dbReference>
<dbReference type="PANTHER" id="PTHR46389:SF3">
    <property type="entry name" value="POLYCOMB GROUP PROTEIN PC"/>
    <property type="match status" value="1"/>
</dbReference>
<evidence type="ECO:0000256" key="3">
    <source>
        <dbReference type="SAM" id="MobiDB-lite"/>
    </source>
</evidence>
<comment type="caution">
    <text evidence="5">The sequence shown here is derived from an EMBL/GenBank/DDBJ whole genome shotgun (WGS) entry which is preliminary data.</text>
</comment>
<dbReference type="Gene3D" id="2.40.50.40">
    <property type="match status" value="1"/>
</dbReference>
<keyword evidence="2" id="KW-0539">Nucleus</keyword>
<feature type="compositionally biased region" description="Polar residues" evidence="3">
    <location>
        <begin position="78"/>
        <end position="88"/>
    </location>
</feature>
<dbReference type="PROSITE" id="PS50013">
    <property type="entry name" value="CHROMO_2"/>
    <property type="match status" value="1"/>
</dbReference>
<evidence type="ECO:0000256" key="1">
    <source>
        <dbReference type="ARBA" id="ARBA00004123"/>
    </source>
</evidence>
<dbReference type="InterPro" id="IPR016197">
    <property type="entry name" value="Chromo-like_dom_sf"/>
</dbReference>
<dbReference type="Pfam" id="PF00385">
    <property type="entry name" value="Chromo"/>
    <property type="match status" value="1"/>
</dbReference>
<dbReference type="SUPFAM" id="SSF54160">
    <property type="entry name" value="Chromo domain-like"/>
    <property type="match status" value="1"/>
</dbReference>
<dbReference type="Pfam" id="PF17218">
    <property type="entry name" value="CBX7_C"/>
    <property type="match status" value="1"/>
</dbReference>
<comment type="subcellular location">
    <subcellularLocation>
        <location evidence="1">Nucleus</location>
    </subcellularLocation>
</comment>
<evidence type="ECO:0000313" key="5">
    <source>
        <dbReference type="EMBL" id="GIX74043.1"/>
    </source>
</evidence>
<dbReference type="InterPro" id="IPR033773">
    <property type="entry name" value="CBX7_C"/>
</dbReference>
<sequence length="365" mass="40562">MELSSVGDRVYAAECVQKKRTRRGRAEYLVKWKGWSTRYNTWEPEENILDVRLLEAFEASQSRDHTTPRKRGRRQSQDHINPSQNENCSFEVEKARALVQNETAGQRNVGWLPESSTKFESASNNSTSISVSLSGNLEPPIKVPKLSTLIPAENIGENKPAPPSPNCVKLQNPNNSNNSASECIDDCKAPEKSNAPLQHDKLQHNSESSNHISLDSFATDEKGSEVAKIVCSEQKESVVLETANDSKSSISHNEDKSIHEDELLQQNESLHVLSNNVFTAEVLSESVGNFNDNVGGETPEISQSSFLKDFWKKQSPVIDHVFITDVTTNLLTVTVRECDTSSGFFKDRPQPEKDTSSSKSNEGLT</sequence>
<protein>
    <submittedName>
        <fullName evidence="5">Chromobox protein homolog 6</fullName>
    </submittedName>
</protein>
<dbReference type="InterPro" id="IPR023779">
    <property type="entry name" value="Chromodomain_CS"/>
</dbReference>
<dbReference type="InterPro" id="IPR052458">
    <property type="entry name" value="PcG_PRC1-like_component"/>
</dbReference>
<feature type="compositionally biased region" description="Basic and acidic residues" evidence="3">
    <location>
        <begin position="345"/>
        <end position="356"/>
    </location>
</feature>
<organism evidence="5 6">
    <name type="scientific">Caerostris darwini</name>
    <dbReference type="NCBI Taxonomy" id="1538125"/>
    <lineage>
        <taxon>Eukaryota</taxon>
        <taxon>Metazoa</taxon>
        <taxon>Ecdysozoa</taxon>
        <taxon>Arthropoda</taxon>
        <taxon>Chelicerata</taxon>
        <taxon>Arachnida</taxon>
        <taxon>Araneae</taxon>
        <taxon>Araneomorphae</taxon>
        <taxon>Entelegynae</taxon>
        <taxon>Araneoidea</taxon>
        <taxon>Araneidae</taxon>
        <taxon>Caerostris</taxon>
    </lineage>
</organism>
<dbReference type="GO" id="GO:0035102">
    <property type="term" value="C:PRC1 complex"/>
    <property type="evidence" value="ECO:0007669"/>
    <property type="project" value="TreeGrafter"/>
</dbReference>
<dbReference type="Proteomes" id="UP001054837">
    <property type="component" value="Unassembled WGS sequence"/>
</dbReference>